<evidence type="ECO:0000313" key="3">
    <source>
        <dbReference type="EMBL" id="GEU41168.1"/>
    </source>
</evidence>
<keyword evidence="3" id="KW-0695">RNA-directed DNA polymerase</keyword>
<gene>
    <name evidence="3" type="ORF">Tci_013146</name>
</gene>
<protein>
    <submittedName>
        <fullName evidence="3">Reverse transcriptase domain-containing protein</fullName>
    </submittedName>
</protein>
<dbReference type="Gene3D" id="4.10.60.10">
    <property type="entry name" value="Zinc finger, CCHC-type"/>
    <property type="match status" value="1"/>
</dbReference>
<comment type="caution">
    <text evidence="3">The sequence shown here is derived from an EMBL/GenBank/DDBJ whole genome shotgun (WGS) entry which is preliminary data.</text>
</comment>
<evidence type="ECO:0000256" key="1">
    <source>
        <dbReference type="SAM" id="MobiDB-lite"/>
    </source>
</evidence>
<dbReference type="EMBL" id="BKCJ010001401">
    <property type="protein sequence ID" value="GEU41168.1"/>
    <property type="molecule type" value="Genomic_DNA"/>
</dbReference>
<feature type="domain" description="Retrotransposon gag" evidence="2">
    <location>
        <begin position="803"/>
        <end position="880"/>
    </location>
</feature>
<dbReference type="GO" id="GO:0003964">
    <property type="term" value="F:RNA-directed DNA polymerase activity"/>
    <property type="evidence" value="ECO:0007669"/>
    <property type="project" value="UniProtKB-KW"/>
</dbReference>
<sequence length="1019" mass="115487">MTGVMSYLHKHVEQPGPKVVYRDDSTCTTEGYSSIKCNGIVFTKVEFVNGLKLTHLNFKTINKLAKQNLVIGLPLLVYSKDKPCSPYEKESLIKKADDGYLLRYSLVSKAFRVFNTIRKQTEETYHITFDESLDDIKFSKPLVDDINIAKIERYPSNEYLYPYEPSQRFLYEEKPKRVFEALQHLGWVDAIQDEINQFARNKHRFIIDDPNIIMEEYIKLEEEKARRQGQTFNWQNATYGKMEYYKDDSFTNLKTEYPTIVLDDTSDAALSCEPTVSHLDNNEIDFNISFDEFDDEDYMVIFDENSFSCKIISVDNLKTNSKYENDKVNMPSYLSPEPTFGYIEGLDFFKDFENEFPTIAYNDLKSKSDTLFETSEMSEAGFGAYWSGSERVIPDTGDLMDYWMEISSNMDFLGPAPSYVFIQDPVRRLCHKMIGCSISGKGQAPEKVTDVDFFYLRSMDRGTANVPYLLAQYLFRHAEGRKSGARLSGGHFIGRLTSHFGLAAVAGAYGAAEDAPTDDEGAWAVPAPVQALSYRHSLPSTRLCHRGSRGLRRSGRTYQAFDSTFVGSSLVPYHRRTIDQAVGGKLHDKNAKESKALLEDLALCDNESWNDPRDFAKPVKAVSLPQDVSSTSDRCLIELKNRIQCLIEAYLAPKLSINRKIQIPIDQYPCQVEEKLTIKEVDGKTIMKLETKMIAKDGTISKFPGKFLGYTLSEEEEEASEKWPNYKLLSYAVSDSDSDLESMARNGPKCNELEDTLTNNVTNANANGGGGNGGNNRCSYKGFMACNPKEYDRKGGAIALTRWIEKMENARGREVVIGMSWANFKALLVEEFYPSNKIEKLENEFWNHKMVGANHAAYTYRFHELAKLVPHPVTPESSRIKSQFTKGNEKRKGVEETSKSGGSWKENKKAKVGTGFMATTPPRNEFVGSSSKCSKCYTYHPENGPCKLCYNYQKQGHFAKDFWAPFKQVAPVNAVMMGNNQRVSYECGSFNHLRNTCTKMNRASGQAGNPWALEGNRNT</sequence>
<keyword evidence="3" id="KW-0548">Nucleotidyltransferase</keyword>
<feature type="compositionally biased region" description="Basic and acidic residues" evidence="1">
    <location>
        <begin position="887"/>
        <end position="898"/>
    </location>
</feature>
<proteinExistence type="predicted"/>
<reference evidence="3" key="1">
    <citation type="journal article" date="2019" name="Sci. Rep.">
        <title>Draft genome of Tanacetum cinerariifolium, the natural source of mosquito coil.</title>
        <authorList>
            <person name="Yamashiro T."/>
            <person name="Shiraishi A."/>
            <person name="Satake H."/>
            <person name="Nakayama K."/>
        </authorList>
    </citation>
    <scope>NUCLEOTIDE SEQUENCE</scope>
</reference>
<dbReference type="Pfam" id="PF03732">
    <property type="entry name" value="Retrotrans_gag"/>
    <property type="match status" value="1"/>
</dbReference>
<organism evidence="3">
    <name type="scientific">Tanacetum cinerariifolium</name>
    <name type="common">Dalmatian daisy</name>
    <name type="synonym">Chrysanthemum cinerariifolium</name>
    <dbReference type="NCBI Taxonomy" id="118510"/>
    <lineage>
        <taxon>Eukaryota</taxon>
        <taxon>Viridiplantae</taxon>
        <taxon>Streptophyta</taxon>
        <taxon>Embryophyta</taxon>
        <taxon>Tracheophyta</taxon>
        <taxon>Spermatophyta</taxon>
        <taxon>Magnoliopsida</taxon>
        <taxon>eudicotyledons</taxon>
        <taxon>Gunneridae</taxon>
        <taxon>Pentapetalae</taxon>
        <taxon>asterids</taxon>
        <taxon>campanulids</taxon>
        <taxon>Asterales</taxon>
        <taxon>Asteraceae</taxon>
        <taxon>Asteroideae</taxon>
        <taxon>Anthemideae</taxon>
        <taxon>Anthemidinae</taxon>
        <taxon>Tanacetum</taxon>
    </lineage>
</organism>
<dbReference type="AlphaFoldDB" id="A0A6L2JVN2"/>
<evidence type="ECO:0000259" key="2">
    <source>
        <dbReference type="Pfam" id="PF03732"/>
    </source>
</evidence>
<name>A0A6L2JVN2_TANCI</name>
<feature type="compositionally biased region" description="Polar residues" evidence="1">
    <location>
        <begin position="876"/>
        <end position="886"/>
    </location>
</feature>
<accession>A0A6L2JVN2</accession>
<keyword evidence="3" id="KW-0808">Transferase</keyword>
<feature type="region of interest" description="Disordered" evidence="1">
    <location>
        <begin position="876"/>
        <end position="907"/>
    </location>
</feature>
<dbReference type="InterPro" id="IPR005162">
    <property type="entry name" value="Retrotrans_gag_dom"/>
</dbReference>